<reference evidence="7" key="1">
    <citation type="submission" date="2022-07" db="EMBL/GenBank/DDBJ databases">
        <title>Phylogenomic reconstructions and comparative analyses of Kickxellomycotina fungi.</title>
        <authorList>
            <person name="Reynolds N.K."/>
            <person name="Stajich J.E."/>
            <person name="Barry K."/>
            <person name="Grigoriev I.V."/>
            <person name="Crous P."/>
            <person name="Smith M.E."/>
        </authorList>
    </citation>
    <scope>NUCLEOTIDE SEQUENCE</scope>
    <source>
        <strain evidence="7">CBS 109367</strain>
    </source>
</reference>
<dbReference type="GO" id="GO:0042910">
    <property type="term" value="F:xenobiotic transmembrane transporter activity"/>
    <property type="evidence" value="ECO:0007669"/>
    <property type="project" value="InterPro"/>
</dbReference>
<accession>A0A9W8L381</accession>
<dbReference type="EMBL" id="JANBTX010000178">
    <property type="protein sequence ID" value="KAJ2684952.1"/>
    <property type="molecule type" value="Genomic_DNA"/>
</dbReference>
<feature type="transmembrane region" description="Helical" evidence="6">
    <location>
        <begin position="472"/>
        <end position="492"/>
    </location>
</feature>
<dbReference type="Proteomes" id="UP001151516">
    <property type="component" value="Unassembled WGS sequence"/>
</dbReference>
<proteinExistence type="inferred from homology"/>
<feature type="transmembrane region" description="Helical" evidence="6">
    <location>
        <begin position="181"/>
        <end position="203"/>
    </location>
</feature>
<dbReference type="InterPro" id="IPR045069">
    <property type="entry name" value="MATE_euk"/>
</dbReference>
<dbReference type="InterPro" id="IPR002528">
    <property type="entry name" value="MATE_fam"/>
</dbReference>
<feature type="transmembrane region" description="Helical" evidence="6">
    <location>
        <begin position="403"/>
        <end position="421"/>
    </location>
</feature>
<dbReference type="GO" id="GO:0016020">
    <property type="term" value="C:membrane"/>
    <property type="evidence" value="ECO:0007669"/>
    <property type="project" value="UniProtKB-SubCell"/>
</dbReference>
<feature type="transmembrane region" description="Helical" evidence="6">
    <location>
        <begin position="215"/>
        <end position="237"/>
    </location>
</feature>
<dbReference type="GO" id="GO:0015297">
    <property type="term" value="F:antiporter activity"/>
    <property type="evidence" value="ECO:0007669"/>
    <property type="project" value="InterPro"/>
</dbReference>
<gene>
    <name evidence="7" type="primary">ERC1_10</name>
    <name evidence="7" type="ORF">IWW39_004594</name>
</gene>
<dbReference type="NCBIfam" id="TIGR00797">
    <property type="entry name" value="matE"/>
    <property type="match status" value="1"/>
</dbReference>
<evidence type="ECO:0000313" key="7">
    <source>
        <dbReference type="EMBL" id="KAJ2684952.1"/>
    </source>
</evidence>
<evidence type="ECO:0000256" key="3">
    <source>
        <dbReference type="ARBA" id="ARBA00022692"/>
    </source>
</evidence>
<dbReference type="OrthoDB" id="2126698at2759"/>
<feature type="transmembrane region" description="Helical" evidence="6">
    <location>
        <begin position="103"/>
        <end position="127"/>
    </location>
</feature>
<feature type="transmembrane region" description="Helical" evidence="6">
    <location>
        <begin position="77"/>
        <end position="97"/>
    </location>
</feature>
<feature type="transmembrane region" description="Helical" evidence="6">
    <location>
        <begin position="243"/>
        <end position="269"/>
    </location>
</feature>
<keyword evidence="4 6" id="KW-1133">Transmembrane helix</keyword>
<evidence type="ECO:0000256" key="4">
    <source>
        <dbReference type="ARBA" id="ARBA00022989"/>
    </source>
</evidence>
<protein>
    <submittedName>
        <fullName evidence="7">Ethionine resistance protein</fullName>
    </submittedName>
</protein>
<comment type="similarity">
    <text evidence="2">Belongs to the multi antimicrobial extrusion (MATE) (TC 2.A.66.1) family.</text>
</comment>
<keyword evidence="5 6" id="KW-0472">Membrane</keyword>
<keyword evidence="3 6" id="KW-0812">Transmembrane</keyword>
<comment type="caution">
    <text evidence="7">The sequence shown here is derived from an EMBL/GenBank/DDBJ whole genome shotgun (WGS) entry which is preliminary data.</text>
</comment>
<name>A0A9W8L381_9FUNG</name>
<feature type="transmembrane region" description="Helical" evidence="6">
    <location>
        <begin position="148"/>
        <end position="169"/>
    </location>
</feature>
<evidence type="ECO:0000256" key="5">
    <source>
        <dbReference type="ARBA" id="ARBA00023136"/>
    </source>
</evidence>
<dbReference type="PANTHER" id="PTHR11206">
    <property type="entry name" value="MULTIDRUG RESISTANCE PROTEIN"/>
    <property type="match status" value="1"/>
</dbReference>
<keyword evidence="8" id="KW-1185">Reference proteome</keyword>
<dbReference type="GO" id="GO:1990961">
    <property type="term" value="P:xenobiotic detoxification by transmembrane export across the plasma membrane"/>
    <property type="evidence" value="ECO:0007669"/>
    <property type="project" value="InterPro"/>
</dbReference>
<organism evidence="7 8">
    <name type="scientific">Coemansia spiralis</name>
    <dbReference type="NCBI Taxonomy" id="417178"/>
    <lineage>
        <taxon>Eukaryota</taxon>
        <taxon>Fungi</taxon>
        <taxon>Fungi incertae sedis</taxon>
        <taxon>Zoopagomycota</taxon>
        <taxon>Kickxellomycotina</taxon>
        <taxon>Kickxellomycetes</taxon>
        <taxon>Kickxellales</taxon>
        <taxon>Kickxellaceae</taxon>
        <taxon>Coemansia</taxon>
    </lineage>
</organism>
<sequence length="522" mass="56093">MSQSRDLSRVPTTASAAADESTWLLASVEGGPLTTERSQSAATLPSIDDFTKADSIDTSTMLKQEAFLLAKSSIPVALTYLLQYSFSFITLLVLGHVGAKELAAAALGNMALVVIVYSPCVGLASALDTFCSTAFTASRDKTLVGFHLQRGIIAISIHLVLIAPVLWYLDSLLIWFKQDVAVSILCGRFVRVQLLGVLAWMLFECIKRFLQAQGIMHVSTCVLLLALPVHLASNYLLVWSPLLGFGFLGAAVANVLTNWLILAGILAYVCNSKARAAWGGWTVRALTTMPQYFQLAIPSMIMVCCEWWILDLLALAASYLGNTTLAAQSIVINTCSLTYQLPDGLSIALCNHVGNLIGQARERRAKLSAYLGLALGAAVGVLTLVAAIAVGSWWGRVYSNDERIVACVAMIMPACAFFQMVDAINSVGSGVLRSLGRQNLGALVNFPAYYLLGFPLGLYLTYGAPNVGVLGLWYGICASVSAAVAVQLAICLRTDWAAEIRRCMDRVSKDHSSHTGSYESPR</sequence>
<evidence type="ECO:0000256" key="2">
    <source>
        <dbReference type="ARBA" id="ARBA00010199"/>
    </source>
</evidence>
<comment type="subcellular location">
    <subcellularLocation>
        <location evidence="1">Membrane</location>
        <topology evidence="1">Multi-pass membrane protein</topology>
    </subcellularLocation>
</comment>
<dbReference type="AlphaFoldDB" id="A0A9W8L381"/>
<dbReference type="Pfam" id="PF01554">
    <property type="entry name" value="MatE"/>
    <property type="match status" value="2"/>
</dbReference>
<feature type="transmembrane region" description="Helical" evidence="6">
    <location>
        <begin position="369"/>
        <end position="391"/>
    </location>
</feature>
<feature type="transmembrane region" description="Helical" evidence="6">
    <location>
        <begin position="442"/>
        <end position="460"/>
    </location>
</feature>
<evidence type="ECO:0000256" key="1">
    <source>
        <dbReference type="ARBA" id="ARBA00004141"/>
    </source>
</evidence>
<evidence type="ECO:0000256" key="6">
    <source>
        <dbReference type="SAM" id="Phobius"/>
    </source>
</evidence>
<dbReference type="CDD" id="cd13132">
    <property type="entry name" value="MATE_eukaryotic"/>
    <property type="match status" value="1"/>
</dbReference>
<evidence type="ECO:0000313" key="8">
    <source>
        <dbReference type="Proteomes" id="UP001151516"/>
    </source>
</evidence>